<dbReference type="RefSeq" id="WP_239677678.1">
    <property type="nucleotide sequence ID" value="NZ_CP070499.1"/>
</dbReference>
<dbReference type="AlphaFoldDB" id="A0A895YLE2"/>
<dbReference type="EMBL" id="CP070499">
    <property type="protein sequence ID" value="QSB15496.1"/>
    <property type="molecule type" value="Genomic_DNA"/>
</dbReference>
<evidence type="ECO:0000313" key="2">
    <source>
        <dbReference type="EMBL" id="QSB15496.1"/>
    </source>
</evidence>
<dbReference type="Proteomes" id="UP000662857">
    <property type="component" value="Chromosome"/>
</dbReference>
<reference evidence="2" key="1">
    <citation type="submission" date="2021-02" db="EMBL/GenBank/DDBJ databases">
        <title>Natrosporangium hydrolyticum gen. nov., sp. nov, a haloalkaliphilic actinobacterium from a soda solonchak soil.</title>
        <authorList>
            <person name="Sorokin D.Y."/>
            <person name="Khijniak T.V."/>
            <person name="Zakharycheva A.P."/>
            <person name="Boueva O.V."/>
            <person name="Ariskina E.V."/>
            <person name="Hahnke R.L."/>
            <person name="Bunk B."/>
            <person name="Sproer C."/>
            <person name="Schumann P."/>
            <person name="Evtushenko L.I."/>
            <person name="Kublanov I.V."/>
        </authorList>
    </citation>
    <scope>NUCLEOTIDE SEQUENCE</scope>
    <source>
        <strain evidence="2">DSM 106523</strain>
    </source>
</reference>
<dbReference type="KEGG" id="nhy:JQS43_03845"/>
<protein>
    <submittedName>
        <fullName evidence="2">Uncharacterized protein</fullName>
    </submittedName>
</protein>
<evidence type="ECO:0000313" key="3">
    <source>
        <dbReference type="Proteomes" id="UP000662857"/>
    </source>
</evidence>
<keyword evidence="3" id="KW-1185">Reference proteome</keyword>
<proteinExistence type="predicted"/>
<sequence>MRTRNLARWASRLVAVAAFGAGATLVGSSALAAGETADDVTSTAGSEAVYEPNDFRWE</sequence>
<feature type="signal peptide" evidence="1">
    <location>
        <begin position="1"/>
        <end position="32"/>
    </location>
</feature>
<keyword evidence="1" id="KW-0732">Signal</keyword>
<accession>A0A895YLE2</accession>
<evidence type="ECO:0000256" key="1">
    <source>
        <dbReference type="SAM" id="SignalP"/>
    </source>
</evidence>
<organism evidence="2 3">
    <name type="scientific">Natronosporangium hydrolyticum</name>
    <dbReference type="NCBI Taxonomy" id="2811111"/>
    <lineage>
        <taxon>Bacteria</taxon>
        <taxon>Bacillati</taxon>
        <taxon>Actinomycetota</taxon>
        <taxon>Actinomycetes</taxon>
        <taxon>Micromonosporales</taxon>
        <taxon>Micromonosporaceae</taxon>
        <taxon>Natronosporangium</taxon>
    </lineage>
</organism>
<feature type="chain" id="PRO_5034892375" evidence="1">
    <location>
        <begin position="33"/>
        <end position="58"/>
    </location>
</feature>
<gene>
    <name evidence="2" type="ORF">JQS43_03845</name>
</gene>
<name>A0A895YLE2_9ACTN</name>